<dbReference type="AlphaFoldDB" id="A0A508WVL7"/>
<dbReference type="EMBL" id="CABFNB010000023">
    <property type="protein sequence ID" value="VTZ59681.1"/>
    <property type="molecule type" value="Genomic_DNA"/>
</dbReference>
<evidence type="ECO:0000313" key="1">
    <source>
        <dbReference type="EMBL" id="VTZ59681.1"/>
    </source>
</evidence>
<gene>
    <name evidence="1" type="ORF">EMEDMD4_1190015</name>
</gene>
<sequence length="45" mass="4997">MLTHPTLHQMNALGLAGMATAYRELIEQAHGNDLSFDERLGLMLD</sequence>
<reference evidence="1" key="1">
    <citation type="submission" date="2019-06" db="EMBL/GenBank/DDBJ databases">
        <authorList>
            <person name="Le Quere A."/>
            <person name="Colella S."/>
        </authorList>
    </citation>
    <scope>NUCLEOTIDE SEQUENCE</scope>
    <source>
        <strain evidence="1">EmedicaeMD41</strain>
    </source>
</reference>
<dbReference type="Proteomes" id="UP000507954">
    <property type="component" value="Unassembled WGS sequence"/>
</dbReference>
<organism evidence="1">
    <name type="scientific">Sinorhizobium medicae</name>
    <dbReference type="NCBI Taxonomy" id="110321"/>
    <lineage>
        <taxon>Bacteria</taxon>
        <taxon>Pseudomonadati</taxon>
        <taxon>Pseudomonadota</taxon>
        <taxon>Alphaproteobacteria</taxon>
        <taxon>Hyphomicrobiales</taxon>
        <taxon>Rhizobiaceae</taxon>
        <taxon>Sinorhizobium/Ensifer group</taxon>
        <taxon>Sinorhizobium</taxon>
    </lineage>
</organism>
<name>A0A508WVL7_9HYPH</name>
<proteinExistence type="predicted"/>
<accession>A0A508WVL7</accession>
<protein>
    <submittedName>
        <fullName evidence="1">Uncharacterized protein</fullName>
    </submittedName>
</protein>